<dbReference type="VEuPathDB" id="FungiDB:RhiirA1_483139"/>
<proteinExistence type="predicted"/>
<evidence type="ECO:0000313" key="2">
    <source>
        <dbReference type="Proteomes" id="UP000232688"/>
    </source>
</evidence>
<dbReference type="Proteomes" id="UP000232688">
    <property type="component" value="Unassembled WGS sequence"/>
</dbReference>
<evidence type="ECO:0000313" key="1">
    <source>
        <dbReference type="EMBL" id="PKC51721.1"/>
    </source>
</evidence>
<reference evidence="1 2" key="1">
    <citation type="submission" date="2017-10" db="EMBL/GenBank/DDBJ databases">
        <title>Extensive intraspecific genome diversity in a model arbuscular mycorrhizal fungus.</title>
        <authorList>
            <person name="Chen E.C.H."/>
            <person name="Morin E."/>
            <person name="Baudet D."/>
            <person name="Noel J."/>
            <person name="Ndikumana S."/>
            <person name="Charron P."/>
            <person name="St-Onge C."/>
            <person name="Giorgi J."/>
            <person name="Grigoriev I.V."/>
            <person name="Roux C."/>
            <person name="Martin F.M."/>
            <person name="Corradi N."/>
        </authorList>
    </citation>
    <scope>NUCLEOTIDE SEQUENCE [LARGE SCALE GENOMIC DNA]</scope>
    <source>
        <strain evidence="1 2">A1</strain>
    </source>
</reference>
<protein>
    <submittedName>
        <fullName evidence="1">Uncharacterized protein</fullName>
    </submittedName>
</protein>
<dbReference type="EMBL" id="LLXH01007127">
    <property type="protein sequence ID" value="PKC51721.1"/>
    <property type="molecule type" value="Genomic_DNA"/>
</dbReference>
<comment type="caution">
    <text evidence="1">The sequence shown here is derived from an EMBL/GenBank/DDBJ whole genome shotgun (WGS) entry which is preliminary data.</text>
</comment>
<name>A0A2N0QKZ0_9GLOM</name>
<organism evidence="1 2">
    <name type="scientific">Rhizophagus irregularis</name>
    <dbReference type="NCBI Taxonomy" id="588596"/>
    <lineage>
        <taxon>Eukaryota</taxon>
        <taxon>Fungi</taxon>
        <taxon>Fungi incertae sedis</taxon>
        <taxon>Mucoromycota</taxon>
        <taxon>Glomeromycotina</taxon>
        <taxon>Glomeromycetes</taxon>
        <taxon>Glomerales</taxon>
        <taxon>Glomeraceae</taxon>
        <taxon>Rhizophagus</taxon>
    </lineage>
</organism>
<sequence>MKLTENRIKCTTLVDTHNHELNPIQIAHLNARYQHFNDEMMQDLKFFTDCKDIYNLIYRLYKNKNEENSDTSSLLNNFLEKIIQDSGWKFRHLKLKDEMPKFNIP</sequence>
<dbReference type="AlphaFoldDB" id="A0A2N0QKZ0"/>
<accession>A0A2N0QKZ0</accession>
<gene>
    <name evidence="1" type="ORF">RhiirA1_483139</name>
</gene>
<reference evidence="1 2" key="2">
    <citation type="submission" date="2017-10" db="EMBL/GenBank/DDBJ databases">
        <title>Genome analyses suggest a sexual origin of heterokaryosis in a supposedly ancient asexual fungus.</title>
        <authorList>
            <person name="Corradi N."/>
            <person name="Sedzielewska K."/>
            <person name="Noel J."/>
            <person name="Charron P."/>
            <person name="Farinelli L."/>
            <person name="Marton T."/>
            <person name="Kruger M."/>
            <person name="Pelin A."/>
            <person name="Brachmann A."/>
            <person name="Corradi N."/>
        </authorList>
    </citation>
    <scope>NUCLEOTIDE SEQUENCE [LARGE SCALE GENOMIC DNA]</scope>
    <source>
        <strain evidence="1 2">A1</strain>
    </source>
</reference>